<evidence type="ECO:0000256" key="5">
    <source>
        <dbReference type="SAM" id="SignalP"/>
    </source>
</evidence>
<keyword evidence="4" id="KW-0186">Copper</keyword>
<evidence type="ECO:0000256" key="1">
    <source>
        <dbReference type="ARBA" id="ARBA00022448"/>
    </source>
</evidence>
<keyword evidence="1" id="KW-0813">Transport</keyword>
<dbReference type="InterPro" id="IPR008972">
    <property type="entry name" value="Cupredoxin"/>
</dbReference>
<dbReference type="EMBL" id="JBHTLP010000002">
    <property type="protein sequence ID" value="MFD1140747.1"/>
    <property type="molecule type" value="Genomic_DNA"/>
</dbReference>
<evidence type="ECO:0000313" key="7">
    <source>
        <dbReference type="EMBL" id="MFD1140747.1"/>
    </source>
</evidence>
<dbReference type="Pfam" id="PF00127">
    <property type="entry name" value="Copper-bind"/>
    <property type="match status" value="1"/>
</dbReference>
<feature type="signal peptide" evidence="5">
    <location>
        <begin position="1"/>
        <end position="20"/>
    </location>
</feature>
<evidence type="ECO:0000259" key="6">
    <source>
        <dbReference type="Pfam" id="PF00127"/>
    </source>
</evidence>
<evidence type="ECO:0000256" key="3">
    <source>
        <dbReference type="ARBA" id="ARBA00022982"/>
    </source>
</evidence>
<feature type="domain" description="Blue (type 1) copper" evidence="6">
    <location>
        <begin position="561"/>
        <end position="670"/>
    </location>
</feature>
<gene>
    <name evidence="7" type="ORF">ACFQ4C_06495</name>
</gene>
<proteinExistence type="predicted"/>
<dbReference type="Proteomes" id="UP001597116">
    <property type="component" value="Unassembled WGS sequence"/>
</dbReference>
<accession>A0ABW3Q1L5</accession>
<dbReference type="PANTHER" id="PTHR33546">
    <property type="entry name" value="LARGE, MULTIFUNCTIONAL SECRETED PROTEIN-RELATED"/>
    <property type="match status" value="1"/>
</dbReference>
<organism evidence="7 8">
    <name type="scientific">Larkinella insperata</name>
    <dbReference type="NCBI Taxonomy" id="332158"/>
    <lineage>
        <taxon>Bacteria</taxon>
        <taxon>Pseudomonadati</taxon>
        <taxon>Bacteroidota</taxon>
        <taxon>Cytophagia</taxon>
        <taxon>Cytophagales</taxon>
        <taxon>Spirosomataceae</taxon>
        <taxon>Larkinella</taxon>
    </lineage>
</organism>
<keyword evidence="8" id="KW-1185">Reference proteome</keyword>
<dbReference type="SUPFAM" id="SSF50952">
    <property type="entry name" value="Soluble quinoprotein glucose dehydrogenase"/>
    <property type="match status" value="1"/>
</dbReference>
<dbReference type="InterPro" id="IPR000923">
    <property type="entry name" value="BlueCu_1"/>
</dbReference>
<dbReference type="PANTHER" id="PTHR33546:SF1">
    <property type="entry name" value="LARGE, MULTIFUNCTIONAL SECRETED PROTEIN"/>
    <property type="match status" value="1"/>
</dbReference>
<dbReference type="CDD" id="cd04233">
    <property type="entry name" value="Auracyanin"/>
    <property type="match status" value="1"/>
</dbReference>
<dbReference type="InterPro" id="IPR011042">
    <property type="entry name" value="6-blade_b-propeller_TolB-like"/>
</dbReference>
<dbReference type="Gene3D" id="2.120.10.30">
    <property type="entry name" value="TolB, C-terminal domain"/>
    <property type="match status" value="1"/>
</dbReference>
<keyword evidence="2" id="KW-0479">Metal-binding</keyword>
<protein>
    <submittedName>
        <fullName evidence="7">Plastocyanin/azurin family copper-binding protein</fullName>
    </submittedName>
</protein>
<dbReference type="InterPro" id="IPR028871">
    <property type="entry name" value="BlueCu_1_BS"/>
</dbReference>
<dbReference type="SUPFAM" id="SSF49503">
    <property type="entry name" value="Cupredoxins"/>
    <property type="match status" value="1"/>
</dbReference>
<comment type="caution">
    <text evidence="7">The sequence shown here is derived from an EMBL/GenBank/DDBJ whole genome shotgun (WGS) entry which is preliminary data.</text>
</comment>
<evidence type="ECO:0000256" key="4">
    <source>
        <dbReference type="ARBA" id="ARBA00023008"/>
    </source>
</evidence>
<evidence type="ECO:0000256" key="2">
    <source>
        <dbReference type="ARBA" id="ARBA00022723"/>
    </source>
</evidence>
<dbReference type="InterPro" id="IPR011041">
    <property type="entry name" value="Quinoprot_gluc/sorb_DH_b-prop"/>
</dbReference>
<dbReference type="PROSITE" id="PS00196">
    <property type="entry name" value="COPPER_BLUE"/>
    <property type="match status" value="1"/>
</dbReference>
<keyword evidence="3" id="KW-0249">Electron transport</keyword>
<evidence type="ECO:0000313" key="8">
    <source>
        <dbReference type="Proteomes" id="UP001597116"/>
    </source>
</evidence>
<dbReference type="RefSeq" id="WP_265989120.1">
    <property type="nucleotide sequence ID" value="NZ_CP110973.1"/>
</dbReference>
<name>A0ABW3Q1L5_9BACT</name>
<sequence>MKNKLSFLFLSLFLSAAALAQRPLTEDDYYRLITVPVPEGVQLEVGGMAVLPDGRLGVSTRRGEVWLISNPYMKGSRQPQYKRFAYGLHEPLGLAYNKGAFWATQRGELTKMIDTDGDDEANEYRSIVKWPLSGNYHEYSYGPLFLPDGDMLITLNLDWIGYGASLAKWRGWMLKVNEKGELKPFATGLRSPSSYRQLRDGSIFYTENQGDWVGSGRMTHLELGDFAGNPAGLKWTSEPGSPLKLKPEDVPSTGKPMHEMVKSIPNLKEPAIWFPHTILGISTSDILEDTTANRFGPFDGQLFVGDQGHSKIMRVFLEKVDGKYQGAVFAFRSGFQSGILRMAWGLDGSMFVGQTSRGWAATGKDPFGVQRLVWTGLTPFEMKAIRSMPDGFEVEFTQPVDKKTAEDLASYSLNSFTYKYHKTYGSPVEDARTVPIRGVVVADNGLKVRIVADTTLREGYIHELKAEGIKSATGLALLHNTGYYTLNHIAPGTKLTIAAPAKHNHGDMAMASNASGVGAAVGKGKAIGGKPQTSAVKRITEQPADWTNGPDQVITIGTVPGLKFDKTQVEVKAGSRVKWVFNNNDDMLHNCVIVKPSTANAVGDAALKLNLNGSKMQYVPVTPNVLYHTNLMQPESTESIYFVAPTTPGDYQFVCTFPGHHTLMQGVMKVVK</sequence>
<dbReference type="Gene3D" id="2.60.40.420">
    <property type="entry name" value="Cupredoxins - blue copper proteins"/>
    <property type="match status" value="1"/>
</dbReference>
<keyword evidence="5" id="KW-0732">Signal</keyword>
<reference evidence="8" key="1">
    <citation type="journal article" date="2019" name="Int. J. Syst. Evol. Microbiol.">
        <title>The Global Catalogue of Microorganisms (GCM) 10K type strain sequencing project: providing services to taxonomists for standard genome sequencing and annotation.</title>
        <authorList>
            <consortium name="The Broad Institute Genomics Platform"/>
            <consortium name="The Broad Institute Genome Sequencing Center for Infectious Disease"/>
            <person name="Wu L."/>
            <person name="Ma J."/>
        </authorList>
    </citation>
    <scope>NUCLEOTIDE SEQUENCE [LARGE SCALE GENOMIC DNA]</scope>
    <source>
        <strain evidence="8">CCUG 55608</strain>
    </source>
</reference>
<feature type="chain" id="PRO_5045300146" evidence="5">
    <location>
        <begin position="21"/>
        <end position="672"/>
    </location>
</feature>